<keyword evidence="3" id="KW-1185">Reference proteome</keyword>
<gene>
    <name evidence="2" type="ORF">FOZ63_024482</name>
</gene>
<feature type="compositionally biased region" description="Basic and acidic residues" evidence="1">
    <location>
        <begin position="110"/>
        <end position="126"/>
    </location>
</feature>
<feature type="compositionally biased region" description="Low complexity" evidence="1">
    <location>
        <begin position="134"/>
        <end position="149"/>
    </location>
</feature>
<organism evidence="2 3">
    <name type="scientific">Perkinsus olseni</name>
    <name type="common">Perkinsus atlanticus</name>
    <dbReference type="NCBI Taxonomy" id="32597"/>
    <lineage>
        <taxon>Eukaryota</taxon>
        <taxon>Sar</taxon>
        <taxon>Alveolata</taxon>
        <taxon>Perkinsozoa</taxon>
        <taxon>Perkinsea</taxon>
        <taxon>Perkinsida</taxon>
        <taxon>Perkinsidae</taxon>
        <taxon>Perkinsus</taxon>
    </lineage>
</organism>
<name>A0A7J6TWY2_PEROL</name>
<dbReference type="Proteomes" id="UP000553632">
    <property type="component" value="Unassembled WGS sequence"/>
</dbReference>
<protein>
    <submittedName>
        <fullName evidence="2">Uncharacterized protein</fullName>
    </submittedName>
</protein>
<dbReference type="AlphaFoldDB" id="A0A7J6TWY2"/>
<feature type="compositionally biased region" description="Acidic residues" evidence="1">
    <location>
        <begin position="72"/>
        <end position="81"/>
    </location>
</feature>
<feature type="region of interest" description="Disordered" evidence="1">
    <location>
        <begin position="1"/>
        <end position="149"/>
    </location>
</feature>
<proteinExistence type="predicted"/>
<accession>A0A7J6TWY2</accession>
<sequence length="470" mass="52254">MSSRAMRAARRADQHSDSEEESDSQEGDRREEQEGEVPAADEEHPEDDEHSDDDEHDDEREHPEGVGGQDEEHPEGDGVAEDPERPGGNRTPNVDLYDDPDAVDPVRPGGNRDLDAHSQDSERTVEPVRPGGNATPPLSTAPTTTNRTASTLTRVRTEYTRVIKEHMVQGSSLSGMLRVVSTPHLPPEMDNRLAKIYKTVNFGEAKCYEKVRQWNWCQSIWSLVDVVSKKARSTLSTATGNAFMEALEKHVIELEEYYAFDVALVTCIILGIFGDERADPSDQARVNVAIDIYLSTPGDDVASVLAKVRSTGYPQAPTPTTEQETAALARLAATDMVAWESAWRGLFGLAVASITKGRVSMQTYQEAHREWQAVKQGDGSLDAYLCMERKKFKALSNVCGYLRANPPSASQRGVLILQNVRSDYAEAFSAYLRREQLDAADVEYLQVCEWLQQYDSLSAKKFPWEKSAET</sequence>
<reference evidence="2 3" key="1">
    <citation type="submission" date="2020-04" db="EMBL/GenBank/DDBJ databases">
        <title>Perkinsus olseni comparative genomics.</title>
        <authorList>
            <person name="Bogema D.R."/>
        </authorList>
    </citation>
    <scope>NUCLEOTIDE SEQUENCE [LARGE SCALE GENOMIC DNA]</scope>
    <source>
        <strain evidence="2 3">ATCC PRA-207</strain>
    </source>
</reference>
<feature type="non-terminal residue" evidence="2">
    <location>
        <position position="470"/>
    </location>
</feature>
<evidence type="ECO:0000256" key="1">
    <source>
        <dbReference type="SAM" id="MobiDB-lite"/>
    </source>
</evidence>
<evidence type="ECO:0000313" key="3">
    <source>
        <dbReference type="Proteomes" id="UP000553632"/>
    </source>
</evidence>
<dbReference type="EMBL" id="JABANO010008081">
    <property type="protein sequence ID" value="KAF4749111.1"/>
    <property type="molecule type" value="Genomic_DNA"/>
</dbReference>
<feature type="compositionally biased region" description="Acidic residues" evidence="1">
    <location>
        <begin position="33"/>
        <end position="58"/>
    </location>
</feature>
<comment type="caution">
    <text evidence="2">The sequence shown here is derived from an EMBL/GenBank/DDBJ whole genome shotgun (WGS) entry which is preliminary data.</text>
</comment>
<evidence type="ECO:0000313" key="2">
    <source>
        <dbReference type="EMBL" id="KAF4749111.1"/>
    </source>
</evidence>